<feature type="transmembrane region" description="Helical" evidence="2">
    <location>
        <begin position="150"/>
        <end position="169"/>
    </location>
</feature>
<accession>A0AAD4MMJ5</accession>
<evidence type="ECO:0000313" key="4">
    <source>
        <dbReference type="Proteomes" id="UP001201812"/>
    </source>
</evidence>
<organism evidence="3 4">
    <name type="scientific">Ditylenchus destructor</name>
    <dbReference type="NCBI Taxonomy" id="166010"/>
    <lineage>
        <taxon>Eukaryota</taxon>
        <taxon>Metazoa</taxon>
        <taxon>Ecdysozoa</taxon>
        <taxon>Nematoda</taxon>
        <taxon>Chromadorea</taxon>
        <taxon>Rhabditida</taxon>
        <taxon>Tylenchina</taxon>
        <taxon>Tylenchomorpha</taxon>
        <taxon>Sphaerularioidea</taxon>
        <taxon>Anguinidae</taxon>
        <taxon>Anguininae</taxon>
        <taxon>Ditylenchus</taxon>
    </lineage>
</organism>
<feature type="region of interest" description="Disordered" evidence="1">
    <location>
        <begin position="71"/>
        <end position="98"/>
    </location>
</feature>
<name>A0AAD4MMJ5_9BILA</name>
<feature type="compositionally biased region" description="Polar residues" evidence="1">
    <location>
        <begin position="71"/>
        <end position="81"/>
    </location>
</feature>
<dbReference type="EMBL" id="JAKKPZ010000158">
    <property type="protein sequence ID" value="KAI1700044.1"/>
    <property type="molecule type" value="Genomic_DNA"/>
</dbReference>
<keyword evidence="2" id="KW-1133">Transmembrane helix</keyword>
<evidence type="ECO:0000256" key="1">
    <source>
        <dbReference type="SAM" id="MobiDB-lite"/>
    </source>
</evidence>
<keyword evidence="2" id="KW-0472">Membrane</keyword>
<comment type="caution">
    <text evidence="3">The sequence shown here is derived from an EMBL/GenBank/DDBJ whole genome shotgun (WGS) entry which is preliminary data.</text>
</comment>
<feature type="region of interest" description="Disordered" evidence="1">
    <location>
        <begin position="221"/>
        <end position="247"/>
    </location>
</feature>
<dbReference type="Proteomes" id="UP001201812">
    <property type="component" value="Unassembled WGS sequence"/>
</dbReference>
<evidence type="ECO:0000256" key="2">
    <source>
        <dbReference type="SAM" id="Phobius"/>
    </source>
</evidence>
<feature type="compositionally biased region" description="Pro residues" evidence="1">
    <location>
        <begin position="1"/>
        <end position="11"/>
    </location>
</feature>
<evidence type="ECO:0000313" key="3">
    <source>
        <dbReference type="EMBL" id="KAI1700044.1"/>
    </source>
</evidence>
<protein>
    <submittedName>
        <fullName evidence="3">Uncharacterized protein</fullName>
    </submittedName>
</protein>
<keyword evidence="2" id="KW-0812">Transmembrane</keyword>
<feature type="compositionally biased region" description="Low complexity" evidence="1">
    <location>
        <begin position="232"/>
        <end position="244"/>
    </location>
</feature>
<feature type="transmembrane region" description="Helical" evidence="2">
    <location>
        <begin position="122"/>
        <end position="144"/>
    </location>
</feature>
<feature type="compositionally biased region" description="Low complexity" evidence="1">
    <location>
        <begin position="82"/>
        <end position="98"/>
    </location>
</feature>
<feature type="compositionally biased region" description="Low complexity" evidence="1">
    <location>
        <begin position="23"/>
        <end position="36"/>
    </location>
</feature>
<gene>
    <name evidence="3" type="ORF">DdX_16955</name>
</gene>
<keyword evidence="4" id="KW-1185">Reference proteome</keyword>
<proteinExistence type="predicted"/>
<feature type="transmembrane region" description="Helical" evidence="2">
    <location>
        <begin position="328"/>
        <end position="349"/>
    </location>
</feature>
<feature type="compositionally biased region" description="Polar residues" evidence="1">
    <location>
        <begin position="44"/>
        <end position="59"/>
    </location>
</feature>
<feature type="region of interest" description="Disordered" evidence="1">
    <location>
        <begin position="1"/>
        <end position="59"/>
    </location>
</feature>
<reference evidence="3" key="1">
    <citation type="submission" date="2022-01" db="EMBL/GenBank/DDBJ databases">
        <title>Genome Sequence Resource for Two Populations of Ditylenchus destructor, the Migratory Endoparasitic Phytonematode.</title>
        <authorList>
            <person name="Zhang H."/>
            <person name="Lin R."/>
            <person name="Xie B."/>
        </authorList>
    </citation>
    <scope>NUCLEOTIDE SEQUENCE</scope>
    <source>
        <strain evidence="3">BazhouSP</strain>
    </source>
</reference>
<sequence>MTLPSAPPLTPPAQRRRRRRHSSSPTPSNVSSSSRLSQEEIEQILTSPQETGYTYSNSAAYKRSAQSTSFQHPQLCRSQRTPADSSASPSSSRVPSSDYYGHENFRSSGFSQPGRANIADEFIGYVVARAVQFVVVFVVTRVSYALRYSIWWLIEYFVLKPLLAPYYIARRYYRKASNIYNALTYLFPRMRACLVALWYRYIETETITTIDHATTLIREDETEEVPAEEMSRSSTTQSQIQTRSQARKSHQNLSSTPAHLTHTHFQEATVITEGPPQTRVNFAQIVVDILSLFWPPIAWIWAILAFFYRWTFGLIPGFGSGIASGSSWIFRQIFDLSRLIIVSMARFVYRATCCTFRIIDGAFSPILAPFYVIGLAVWKVISMIGSLLGFGIYTVAPSLYHNLAWIYSGGIPKSIYLFLTSSEQTAGIRSSLERSTAGQFVSAHSEQARDFVAREDTKNAFKCMDSSRSRIEEPSLYWNYLGRSHLSMIAYRIL</sequence>
<dbReference type="AlphaFoldDB" id="A0AAD4MMJ5"/>
<feature type="transmembrane region" description="Helical" evidence="2">
    <location>
        <begin position="285"/>
        <end position="308"/>
    </location>
</feature>